<keyword evidence="1" id="KW-0175">Coiled coil</keyword>
<dbReference type="AlphaFoldDB" id="A0A078ARI3"/>
<feature type="region of interest" description="Disordered" evidence="2">
    <location>
        <begin position="191"/>
        <end position="220"/>
    </location>
</feature>
<feature type="compositionally biased region" description="Low complexity" evidence="2">
    <location>
        <begin position="464"/>
        <end position="487"/>
    </location>
</feature>
<protein>
    <recommendedName>
        <fullName evidence="3">DUSP domain-containing protein</fullName>
    </recommendedName>
</protein>
<evidence type="ECO:0000313" key="4">
    <source>
        <dbReference type="EMBL" id="CDW84819.1"/>
    </source>
</evidence>
<feature type="region of interest" description="Disordered" evidence="2">
    <location>
        <begin position="231"/>
        <end position="250"/>
    </location>
</feature>
<accession>A0A078ARI3</accession>
<dbReference type="Pfam" id="PF06337">
    <property type="entry name" value="DUSP"/>
    <property type="match status" value="1"/>
</dbReference>
<feature type="domain" description="DUSP" evidence="3">
    <location>
        <begin position="782"/>
        <end position="881"/>
    </location>
</feature>
<keyword evidence="5" id="KW-1185">Reference proteome</keyword>
<sequence length="993" mass="114559">MKNQTSSISTSSHQDLLKFISQSKLPQAISTTTSITGKQPFSPVSQKERVKPLSGFLLNQYTTTTTATHTQNEFQDQTAMSSKFTQSSHYLKSKTNQNTLGFPSESFQFQSIQGDDRVDHKKSQVINNKLSPIELQRIQEKVIVEGVIKTKIENNKAKLRKFVKQGIQGNNQKQEVKREISPLVIQRAYDYNPSKTMRSQTTSSSGSRPSHQGYTNNHRNHFVKTVYTSLSPVRSQNKNKQLNKFDSNQQNIISHRSLSNKQRNPININQLARNPQQLKSAHTLSSQESQQINNTNPFNEQENIDYNIMSVGSQHNSITPIRISNLNFKNQQALMSTNCFSSQDQQESSKQDLNYVVQEIERLKIMHNEEIGVLKRKLVDTEKRFVLLWEHVKENGRRNDQRITEIQQKMNHQSLIKLHKKASPLNNPSIISSEQKRSMERGQMILFSDDKQQTKSLFNIADLNSPQQLQQQNNNQQKSRNNMMNNSLVTPHQSNSSQKKSYQRMHQELQDSLMSIQTQNYHPFMSSQDQQSSTSPIYPNANTKSNADLLSSCFSKNGMFQSVANPHQNSTPHLEIEEEIRQMNQGSNQPLISQPSTQKQQFLSKNFSMSSIKYSKQSQNNTMNSFTPIQTQENPIPNNVDQTRNSNLTINTSNTRSAYPLVSANRINYNSTNSESQSQHSRQNTLMDYKRSEIRINNHASNNLIDKNHSNQKQDCNKRRSLNRVLSMQILNNNGLQGGNHLYGSFDQNFPVLARLEQQYLKNLQTLGNYPSRSPTSNASSLEQESQFGNVQVYSPEDSNNQKLYIISSRWFINWFQAYSANKFFLPQKITNIDAMDLEKMTIKPKAIPNLDYFIINFEIWSSLMNLYGADYEIQLSKFSISIIDLGQDDTTPRHSSFLDVPNELSFYHDNLTAILNSVKFSTLQQLPHTTRTRPLSDDMTLQQQEMLQQQYKELNDIKLQNENLKYQQYQQQREESLKRDITKKNNIIYMNK</sequence>
<dbReference type="Gene3D" id="3.30.2230.10">
    <property type="entry name" value="DUSP-like"/>
    <property type="match status" value="1"/>
</dbReference>
<dbReference type="Proteomes" id="UP000039865">
    <property type="component" value="Unassembled WGS sequence"/>
</dbReference>
<feature type="region of interest" description="Disordered" evidence="2">
    <location>
        <begin position="277"/>
        <end position="297"/>
    </location>
</feature>
<evidence type="ECO:0000313" key="5">
    <source>
        <dbReference type="Proteomes" id="UP000039865"/>
    </source>
</evidence>
<dbReference type="PROSITE" id="PS51283">
    <property type="entry name" value="DUSP"/>
    <property type="match status" value="1"/>
</dbReference>
<reference evidence="4 5" key="1">
    <citation type="submission" date="2014-06" db="EMBL/GenBank/DDBJ databases">
        <authorList>
            <person name="Swart Estienne"/>
        </authorList>
    </citation>
    <scope>NUCLEOTIDE SEQUENCE [LARGE SCALE GENOMIC DNA]</scope>
    <source>
        <strain evidence="4 5">130c</strain>
    </source>
</reference>
<feature type="coiled-coil region" evidence="1">
    <location>
        <begin position="948"/>
        <end position="980"/>
    </location>
</feature>
<proteinExistence type="predicted"/>
<dbReference type="InterPro" id="IPR006615">
    <property type="entry name" value="Pept_C19_DUSP"/>
</dbReference>
<feature type="compositionally biased region" description="Low complexity" evidence="2">
    <location>
        <begin position="198"/>
        <end position="213"/>
    </location>
</feature>
<organism evidence="4 5">
    <name type="scientific">Stylonychia lemnae</name>
    <name type="common">Ciliate</name>
    <dbReference type="NCBI Taxonomy" id="5949"/>
    <lineage>
        <taxon>Eukaryota</taxon>
        <taxon>Sar</taxon>
        <taxon>Alveolata</taxon>
        <taxon>Ciliophora</taxon>
        <taxon>Intramacronucleata</taxon>
        <taxon>Spirotrichea</taxon>
        <taxon>Stichotrichia</taxon>
        <taxon>Sporadotrichida</taxon>
        <taxon>Oxytrichidae</taxon>
        <taxon>Stylonychinae</taxon>
        <taxon>Stylonychia</taxon>
    </lineage>
</organism>
<dbReference type="InParanoid" id="A0A078ARI3"/>
<gene>
    <name evidence="4" type="primary">Contig19398.g20565</name>
    <name evidence="4" type="ORF">STYLEM_13887</name>
</gene>
<evidence type="ECO:0000256" key="2">
    <source>
        <dbReference type="SAM" id="MobiDB-lite"/>
    </source>
</evidence>
<feature type="region of interest" description="Disordered" evidence="2">
    <location>
        <begin position="463"/>
        <end position="506"/>
    </location>
</feature>
<dbReference type="SUPFAM" id="SSF143791">
    <property type="entry name" value="DUSP-like"/>
    <property type="match status" value="1"/>
</dbReference>
<evidence type="ECO:0000259" key="3">
    <source>
        <dbReference type="PROSITE" id="PS51283"/>
    </source>
</evidence>
<feature type="compositionally biased region" description="Polar residues" evidence="2">
    <location>
        <begin position="488"/>
        <end position="500"/>
    </location>
</feature>
<dbReference type="GO" id="GO:0004843">
    <property type="term" value="F:cysteine-type deubiquitinase activity"/>
    <property type="evidence" value="ECO:0007669"/>
    <property type="project" value="InterPro"/>
</dbReference>
<evidence type="ECO:0000256" key="1">
    <source>
        <dbReference type="SAM" id="Coils"/>
    </source>
</evidence>
<name>A0A078ARI3_STYLE</name>
<dbReference type="InterPro" id="IPR035927">
    <property type="entry name" value="DUSP-like_sf"/>
</dbReference>
<dbReference type="EMBL" id="CCKQ01013180">
    <property type="protein sequence ID" value="CDW84819.1"/>
    <property type="molecule type" value="Genomic_DNA"/>
</dbReference>